<evidence type="ECO:0000313" key="13">
    <source>
        <dbReference type="RefSeq" id="XP_047735455.1"/>
    </source>
</evidence>
<keyword evidence="2 8" id="KW-0728">SH3 domain</keyword>
<feature type="domain" description="UBA" evidence="11">
    <location>
        <begin position="16"/>
        <end position="56"/>
    </location>
</feature>
<accession>A0A979FGP7</accession>
<dbReference type="Gene3D" id="3.40.50.1240">
    <property type="entry name" value="Phosphoglycerate mutase-like"/>
    <property type="match status" value="1"/>
</dbReference>
<evidence type="ECO:0000313" key="12">
    <source>
        <dbReference type="Proteomes" id="UP000694843"/>
    </source>
</evidence>
<dbReference type="InterPro" id="IPR036028">
    <property type="entry name" value="SH3-like_dom_sf"/>
</dbReference>
<dbReference type="PROSITE" id="PS50030">
    <property type="entry name" value="UBA"/>
    <property type="match status" value="1"/>
</dbReference>
<feature type="compositionally biased region" description="Basic and acidic residues" evidence="9">
    <location>
        <begin position="405"/>
        <end position="420"/>
    </location>
</feature>
<dbReference type="InterPro" id="IPR029033">
    <property type="entry name" value="His_PPase_superfam"/>
</dbReference>
<dbReference type="SUPFAM" id="SSF46934">
    <property type="entry name" value="UBA-like"/>
    <property type="match status" value="1"/>
</dbReference>
<comment type="catalytic activity">
    <reaction evidence="5">
        <text>2-deoxyecdysone 22-phosphate + H2O = 2-deoxyecdysone + phosphate</text>
        <dbReference type="Rhea" id="RHEA:63584"/>
        <dbReference type="ChEBI" id="CHEBI:15377"/>
        <dbReference type="ChEBI" id="CHEBI:19566"/>
        <dbReference type="ChEBI" id="CHEBI:43474"/>
        <dbReference type="ChEBI" id="CHEBI:147386"/>
    </reaction>
</comment>
<dbReference type="SUPFAM" id="SSF50044">
    <property type="entry name" value="SH3-domain"/>
    <property type="match status" value="1"/>
</dbReference>
<comment type="subcellular location">
    <subcellularLocation>
        <location evidence="1">Cytoplasm</location>
    </subcellularLocation>
</comment>
<feature type="region of interest" description="Disordered" evidence="9">
    <location>
        <begin position="401"/>
        <end position="430"/>
    </location>
</feature>
<dbReference type="InterPro" id="IPR009060">
    <property type="entry name" value="UBA-like_sf"/>
</dbReference>
<evidence type="ECO:0000256" key="8">
    <source>
        <dbReference type="PROSITE-ProRule" id="PRU00192"/>
    </source>
</evidence>
<evidence type="ECO:0000259" key="10">
    <source>
        <dbReference type="PROSITE" id="PS50002"/>
    </source>
</evidence>
<dbReference type="CDD" id="cd14301">
    <property type="entry name" value="UBA_UBS3B"/>
    <property type="match status" value="1"/>
</dbReference>
<evidence type="ECO:0000256" key="5">
    <source>
        <dbReference type="ARBA" id="ARBA00051991"/>
    </source>
</evidence>
<dbReference type="Gene3D" id="1.10.8.10">
    <property type="entry name" value="DNA helicase RuvA subunit, C-terminal domain"/>
    <property type="match status" value="1"/>
</dbReference>
<dbReference type="InterPro" id="IPR051710">
    <property type="entry name" value="Phosphatase_SH3-domain"/>
</dbReference>
<evidence type="ECO:0000256" key="2">
    <source>
        <dbReference type="ARBA" id="ARBA00022443"/>
    </source>
</evidence>
<name>A0A979FGP7_HYAAZ</name>
<feature type="domain" description="SH3" evidence="10">
    <location>
        <begin position="237"/>
        <end position="300"/>
    </location>
</feature>
<dbReference type="Gene3D" id="2.30.30.40">
    <property type="entry name" value="SH3 Domains"/>
    <property type="match status" value="1"/>
</dbReference>
<proteinExistence type="predicted"/>
<dbReference type="FunFam" id="1.10.8.10:FF:000053">
    <property type="entry name" value="Ubiquitin-associated and SH3 domain-containing, A"/>
    <property type="match status" value="1"/>
</dbReference>
<dbReference type="InterPro" id="IPR015940">
    <property type="entry name" value="UBA"/>
</dbReference>
<dbReference type="RefSeq" id="XP_047735455.1">
    <property type="nucleotide sequence ID" value="XM_047879499.1"/>
</dbReference>
<dbReference type="InterPro" id="IPR009097">
    <property type="entry name" value="Cyclic_Pdiesterase"/>
</dbReference>
<protein>
    <recommendedName>
        <fullName evidence="7">Ecdysteroid-phosphate phosphatase</fullName>
    </recommendedName>
</protein>
<gene>
    <name evidence="13" type="primary">LOC108671672</name>
</gene>
<dbReference type="Proteomes" id="UP000694843">
    <property type="component" value="Unplaced"/>
</dbReference>
<evidence type="ECO:0000256" key="9">
    <source>
        <dbReference type="SAM" id="MobiDB-lite"/>
    </source>
</evidence>
<dbReference type="OMA" id="NMPKEIP"/>
<reference evidence="13" key="1">
    <citation type="submission" date="2025-08" db="UniProtKB">
        <authorList>
            <consortium name="RefSeq"/>
        </authorList>
    </citation>
    <scope>IDENTIFICATION</scope>
    <source>
        <tissue evidence="13">Whole organism</tissue>
    </source>
</reference>
<dbReference type="OrthoDB" id="414418at2759"/>
<evidence type="ECO:0000256" key="6">
    <source>
        <dbReference type="ARBA" id="ARBA00052011"/>
    </source>
</evidence>
<keyword evidence="12" id="KW-1185">Reference proteome</keyword>
<dbReference type="KEGG" id="hazt:108671672"/>
<dbReference type="SUPFAM" id="SSF55144">
    <property type="entry name" value="LigT-like"/>
    <property type="match status" value="1"/>
</dbReference>
<evidence type="ECO:0000256" key="4">
    <source>
        <dbReference type="ARBA" id="ARBA00050567"/>
    </source>
</evidence>
<dbReference type="InterPro" id="IPR013078">
    <property type="entry name" value="His_Pase_superF_clade-1"/>
</dbReference>
<dbReference type="PROSITE" id="PS50002">
    <property type="entry name" value="SH3"/>
    <property type="match status" value="1"/>
</dbReference>
<evidence type="ECO:0000256" key="1">
    <source>
        <dbReference type="ARBA" id="ARBA00004496"/>
    </source>
</evidence>
<sequence>MSLRSTDLNMQPYPVQYNQSLELLQQMGFPYKRAQKALAATGNRSVQLASDWLAAHYNDPELDEIQAREYVLYLRPAGPLNTQIYEFWEQMLENVGRNAAQNLMPHITLCSHFKVSDEHSAELSEMMTSAAKSVLSATPLPLPLPLEKYISPNYMGLFVTSPAAPVLHSLKRHFIQLATSVCPGVSGSTTEEDLHLTLAYGYTTQQFLKLEQYVKTVQASAPASWELCLYSREPRFNGLDLYKSVRRHRPSHSDELALMADEYVVINGNDASSDGWVRGVSWLTGCSGLVALVCLVRVPDSDAWTLHRSLTIGADGFSLDVSDDDCAPQVFAEELVPSPPPRSSSCHGTTFECDPLPSGLSLSLLNILGHSEGSRRSMASLLGAGSSECVKNPLYNCPPYRTHRSISEEGSSEKSPETTRRSHRTILPSNFGSLTRSTPSLVFPIPGPRRLIVMRHGERADFTFGDWCKVCFDKEGRYKQADLNLQPSVPSRADMPQAFIKDCPLTRIGEMQAQLVGEGFAATHTPIHHVYCSPSLRCVMTATSVLRAMKLMDRMPLKIEPGLFEWLAWYPEGVPRFMTNEELTSAAFNIDLSYRPVLSTSKLSTDETCEQYYARSSQVTNSILAATKFQGGSVLLVAHAASLDTCTRQLVGAHPRNSSGMTSLVQKVPYCAVAVAEESPAEGLCNLVEPPFRSPTHASNPSYDWTIWRQ</sequence>
<dbReference type="InterPro" id="IPR001452">
    <property type="entry name" value="SH3_domain"/>
</dbReference>
<dbReference type="GO" id="GO:0005737">
    <property type="term" value="C:cytoplasm"/>
    <property type="evidence" value="ECO:0007669"/>
    <property type="project" value="UniProtKB-SubCell"/>
</dbReference>
<dbReference type="Pfam" id="PF00300">
    <property type="entry name" value="His_Phos_1"/>
    <property type="match status" value="1"/>
</dbReference>
<evidence type="ECO:0000259" key="11">
    <source>
        <dbReference type="PROSITE" id="PS50030"/>
    </source>
</evidence>
<keyword evidence="3" id="KW-0963">Cytoplasm</keyword>
<dbReference type="AlphaFoldDB" id="A0A979FGP7"/>
<comment type="catalytic activity">
    <reaction evidence="4">
        <text>20-hydroxyecdysone 22-phosphate + H2O = 20-hydroxyecdysone + phosphate</text>
        <dbReference type="Rhea" id="RHEA:63580"/>
        <dbReference type="ChEBI" id="CHEBI:15377"/>
        <dbReference type="ChEBI" id="CHEBI:16587"/>
        <dbReference type="ChEBI" id="CHEBI:43474"/>
        <dbReference type="ChEBI" id="CHEBI:147382"/>
    </reaction>
</comment>
<dbReference type="SUPFAM" id="SSF53254">
    <property type="entry name" value="Phosphoglycerate mutase-like"/>
    <property type="match status" value="1"/>
</dbReference>
<dbReference type="PANTHER" id="PTHR16469:SF27">
    <property type="entry name" value="UBIQUITIN-ASSOCIATED AND SH3 DOMAIN-CONTAINING BA-RELATED"/>
    <property type="match status" value="1"/>
</dbReference>
<dbReference type="Pfam" id="PF22562">
    <property type="entry name" value="UBA_7"/>
    <property type="match status" value="1"/>
</dbReference>
<organism evidence="12 13">
    <name type="scientific">Hyalella azteca</name>
    <name type="common">Amphipod</name>
    <dbReference type="NCBI Taxonomy" id="294128"/>
    <lineage>
        <taxon>Eukaryota</taxon>
        <taxon>Metazoa</taxon>
        <taxon>Ecdysozoa</taxon>
        <taxon>Arthropoda</taxon>
        <taxon>Crustacea</taxon>
        <taxon>Multicrustacea</taxon>
        <taxon>Malacostraca</taxon>
        <taxon>Eumalacostraca</taxon>
        <taxon>Peracarida</taxon>
        <taxon>Amphipoda</taxon>
        <taxon>Senticaudata</taxon>
        <taxon>Talitrida</taxon>
        <taxon>Talitroidea</taxon>
        <taxon>Hyalellidae</taxon>
        <taxon>Hyalella</taxon>
    </lineage>
</organism>
<evidence type="ECO:0000256" key="3">
    <source>
        <dbReference type="ARBA" id="ARBA00022490"/>
    </source>
</evidence>
<dbReference type="CDD" id="cd07067">
    <property type="entry name" value="HP_PGM_like"/>
    <property type="match status" value="1"/>
</dbReference>
<dbReference type="CTD" id="42840"/>
<evidence type="ECO:0000256" key="7">
    <source>
        <dbReference type="ARBA" id="ARBA00074288"/>
    </source>
</evidence>
<dbReference type="GO" id="GO:0102531">
    <property type="term" value="F:ecdysteroid-phosphate phosphatase activity"/>
    <property type="evidence" value="ECO:0007669"/>
    <property type="project" value="UniProtKB-ARBA"/>
</dbReference>
<dbReference type="GeneID" id="108671672"/>
<dbReference type="SMART" id="SM00165">
    <property type="entry name" value="UBA"/>
    <property type="match status" value="1"/>
</dbReference>
<comment type="catalytic activity">
    <reaction evidence="6">
        <text>ecdysone 22-phosphate + H2O = ecdysone + phosphate</text>
        <dbReference type="Rhea" id="RHEA:63576"/>
        <dbReference type="ChEBI" id="CHEBI:15377"/>
        <dbReference type="ChEBI" id="CHEBI:16688"/>
        <dbReference type="ChEBI" id="CHEBI:43474"/>
        <dbReference type="ChEBI" id="CHEBI:147380"/>
    </reaction>
</comment>
<dbReference type="PANTHER" id="PTHR16469">
    <property type="entry name" value="UBIQUITIN-ASSOCIATED AND SH3 DOMAIN-CONTAINING BA-RELATED"/>
    <property type="match status" value="1"/>
</dbReference>